<accession>A0ABU1TLV1</accession>
<dbReference type="Proteomes" id="UP001255185">
    <property type="component" value="Unassembled WGS sequence"/>
</dbReference>
<keyword evidence="3" id="KW-1185">Reference proteome</keyword>
<proteinExistence type="predicted"/>
<dbReference type="EMBL" id="JAVDVI010000003">
    <property type="protein sequence ID" value="MDR6966946.1"/>
    <property type="molecule type" value="Genomic_DNA"/>
</dbReference>
<protein>
    <recommendedName>
        <fullName evidence="4">Peptidase M56 domain-containing protein</fullName>
    </recommendedName>
</protein>
<evidence type="ECO:0000313" key="2">
    <source>
        <dbReference type="EMBL" id="MDR6966946.1"/>
    </source>
</evidence>
<evidence type="ECO:0008006" key="4">
    <source>
        <dbReference type="Google" id="ProtNLM"/>
    </source>
</evidence>
<comment type="caution">
    <text evidence="2">The sequence shown here is derived from an EMBL/GenBank/DDBJ whole genome shotgun (WGS) entry which is preliminary data.</text>
</comment>
<keyword evidence="1" id="KW-0812">Transmembrane</keyword>
<feature type="transmembrane region" description="Helical" evidence="1">
    <location>
        <begin position="48"/>
        <end position="68"/>
    </location>
</feature>
<reference evidence="2 3" key="1">
    <citation type="submission" date="2023-07" db="EMBL/GenBank/DDBJ databases">
        <title>Sorghum-associated microbial communities from plants grown in Nebraska, USA.</title>
        <authorList>
            <person name="Schachtman D."/>
        </authorList>
    </citation>
    <scope>NUCLEOTIDE SEQUENCE [LARGE SCALE GENOMIC DNA]</scope>
    <source>
        <strain evidence="2 3">3773</strain>
    </source>
</reference>
<organism evidence="2 3">
    <name type="scientific">Flavobacterium arsenatis</name>
    <dbReference type="NCBI Taxonomy" id="1484332"/>
    <lineage>
        <taxon>Bacteria</taxon>
        <taxon>Pseudomonadati</taxon>
        <taxon>Bacteroidota</taxon>
        <taxon>Flavobacteriia</taxon>
        <taxon>Flavobacteriales</taxon>
        <taxon>Flavobacteriaceae</taxon>
        <taxon>Flavobacterium</taxon>
    </lineage>
</organism>
<evidence type="ECO:0000313" key="3">
    <source>
        <dbReference type="Proteomes" id="UP001255185"/>
    </source>
</evidence>
<gene>
    <name evidence="2" type="ORF">J2X31_000946</name>
</gene>
<name>A0ABU1TLV1_9FLAO</name>
<evidence type="ECO:0000256" key="1">
    <source>
        <dbReference type="SAM" id="Phobius"/>
    </source>
</evidence>
<keyword evidence="1" id="KW-0472">Membrane</keyword>
<keyword evidence="1" id="KW-1133">Transmembrane helix</keyword>
<sequence length="110" mass="13759">MFVIVTKYLIPKGYNGLTLFPFIMVRNDFDKANKVLINHEKIHIKQQMQLLVFPFLIWYMIEFLFRWFQFKDRNKAYRNISFEREAYANEQNLNYINEMRFWSFHNYLKK</sequence>